<gene>
    <name evidence="2" type="ORF">AFUS01_LOCUS41529</name>
</gene>
<proteinExistence type="predicted"/>
<dbReference type="Proteomes" id="UP000708208">
    <property type="component" value="Unassembled WGS sequence"/>
</dbReference>
<evidence type="ECO:0000313" key="3">
    <source>
        <dbReference type="Proteomes" id="UP000708208"/>
    </source>
</evidence>
<feature type="domain" description="EF-hand" evidence="1">
    <location>
        <begin position="108"/>
        <end position="143"/>
    </location>
</feature>
<keyword evidence="3" id="KW-1185">Reference proteome</keyword>
<comment type="caution">
    <text evidence="2">The sequence shown here is derived from an EMBL/GenBank/DDBJ whole genome shotgun (WGS) entry which is preliminary data.</text>
</comment>
<accession>A0A8J2LF52</accession>
<feature type="non-terminal residue" evidence="2">
    <location>
        <position position="1"/>
    </location>
</feature>
<dbReference type="PROSITE" id="PS50222">
    <property type="entry name" value="EF_HAND_2"/>
    <property type="match status" value="1"/>
</dbReference>
<evidence type="ECO:0000259" key="1">
    <source>
        <dbReference type="PROSITE" id="PS50222"/>
    </source>
</evidence>
<dbReference type="EMBL" id="CAJVCH010562139">
    <property type="protein sequence ID" value="CAG7831804.1"/>
    <property type="molecule type" value="Genomic_DNA"/>
</dbReference>
<dbReference type="PROSITE" id="PS00018">
    <property type="entry name" value="EF_HAND_1"/>
    <property type="match status" value="1"/>
</dbReference>
<dbReference type="GO" id="GO:0005509">
    <property type="term" value="F:calcium ion binding"/>
    <property type="evidence" value="ECO:0007669"/>
    <property type="project" value="InterPro"/>
</dbReference>
<dbReference type="InterPro" id="IPR018247">
    <property type="entry name" value="EF_Hand_1_Ca_BS"/>
</dbReference>
<evidence type="ECO:0000313" key="2">
    <source>
        <dbReference type="EMBL" id="CAG7831804.1"/>
    </source>
</evidence>
<dbReference type="AlphaFoldDB" id="A0A8J2LF52"/>
<dbReference type="InterPro" id="IPR002048">
    <property type="entry name" value="EF_hand_dom"/>
</dbReference>
<protein>
    <recommendedName>
        <fullName evidence="1">EF-hand domain-containing protein</fullName>
    </recommendedName>
</protein>
<reference evidence="2" key="1">
    <citation type="submission" date="2021-06" db="EMBL/GenBank/DDBJ databases">
        <authorList>
            <person name="Hodson N. C."/>
            <person name="Mongue J. A."/>
            <person name="Jaron S. K."/>
        </authorList>
    </citation>
    <scope>NUCLEOTIDE SEQUENCE</scope>
</reference>
<sequence length="171" mass="18989">HVPIPKYRMKSITIPLFSISCYCEFGQEQTKMASPWIMCTLVFVSIHVAHVSGQCCRADRIGDIFSLVACADRTAATPCCAYGGCNFFCCNCDGGCRQENRGKRSLNQTDVSVYHTFKSLDENGDGGVDKREVTRFIRRSRRSAEDFSFASYDKNGDGLLSAHEIDSSPDN</sequence>
<organism evidence="2 3">
    <name type="scientific">Allacma fusca</name>
    <dbReference type="NCBI Taxonomy" id="39272"/>
    <lineage>
        <taxon>Eukaryota</taxon>
        <taxon>Metazoa</taxon>
        <taxon>Ecdysozoa</taxon>
        <taxon>Arthropoda</taxon>
        <taxon>Hexapoda</taxon>
        <taxon>Collembola</taxon>
        <taxon>Symphypleona</taxon>
        <taxon>Sminthuridae</taxon>
        <taxon>Allacma</taxon>
    </lineage>
</organism>
<dbReference type="Pfam" id="PF13202">
    <property type="entry name" value="EF-hand_5"/>
    <property type="match status" value="2"/>
</dbReference>
<name>A0A8J2LF52_9HEXA</name>